<reference evidence="2" key="1">
    <citation type="submission" date="2016-04" db="EMBL/GenBank/DDBJ databases">
        <authorList>
            <person name="Nguyen H.D."/>
            <person name="Kesanakurti P."/>
            <person name="Cullis J."/>
            <person name="Levesque C.A."/>
            <person name="Hambleton S."/>
        </authorList>
    </citation>
    <scope>NUCLEOTIDE SEQUENCE</scope>
    <source>
        <strain evidence="2">DAOMC 238032</strain>
    </source>
</reference>
<name>A0A177T5R4_9BASI</name>
<comment type="caution">
    <text evidence="2">The sequence shown here is derived from an EMBL/GenBank/DDBJ whole genome shotgun (WGS) entry which is preliminary data.</text>
</comment>
<feature type="region of interest" description="Disordered" evidence="1">
    <location>
        <begin position="94"/>
        <end position="195"/>
    </location>
</feature>
<sequence>MADAADVAVPNANPPAAPPAFTPAQVELAQQLRENATAWLQEQAEHELTKNERHGALEMAYSILLTEDMGPKDALEAAVDQILTRRRLTEQMGVNLCPSSPATSRIGQPIKKGKRKRTANGKKEKKHSRKAKKKGKARQAAEGSEVIVSESGSSSSSSSSSDSDGASSSSDESDSDSDDSASSASASVSGWQRGKTNPEEWDALRVPLHISKKVQKGDFVDLWWFTPTTCRERHDDSPVSLSISGNTIKRVAKDKPKNFLEDWELSQSDFHWAMDVWLATMRDENVDEDTVQAWNSFNTDVRTYKKRDDPVVQIALQQLHHFQRDSFANTTRRVKNMIKAIEKSGSSSKKKAKALSKLRRFDPAKFPKKQLEGMVSQQRADAIKRLQAALSASASQHPPQHHPMQSVAGGGQPRQPKPFRNKPGASSSQPKVTKACALCGSKQPYDVRRCRAQRLASNLQPTFALRDENSDLVTRNGRKAICIAPAAPRNAAWSPPPRHPAALTLKPDGWAQELQASGLQRRYPVIVEALVDGLNIGIQAPKRTNISKHHKSATDHPEQVRLIIDKELGAHRYCGPFPTREDVETLIGPFQTAPLGLRPKPNDKYRLIQDFSHPKAPKTSHHPSINSMLDINLWPTTWYTFDNVCATINNLPRTGQAYVRDVTSAFRQIPLHPSQWPGTVVEWEGKYYVDQFLAFGLGPACGAFGMFADAFADIFRAHGIGPTGHWVDDNVFFRVPITSIPSLNAHRATLRDQIQSVPTRQRGRVAWHSTNRGLHVEDYSNDILVLPGAEGGFNCGIEDVVRISTALGWPWERAKDAPWSAIFTYGGLTFSIATREVSLPERKRQKYLNTISEWEQRGSQHQLHDAQRFLGQLQHATTVYEQVRTSTEISAEIFSAVTSPRRLRAPPLSRSSVFSPCLLRRLHGAPAYLRHFLGLLTASPSPRLKL</sequence>
<dbReference type="Proteomes" id="UP000077671">
    <property type="component" value="Unassembled WGS sequence"/>
</dbReference>
<feature type="compositionally biased region" description="Low complexity" evidence="1">
    <location>
        <begin position="180"/>
        <end position="190"/>
    </location>
</feature>
<dbReference type="SUPFAM" id="SSF56672">
    <property type="entry name" value="DNA/RNA polymerases"/>
    <property type="match status" value="1"/>
</dbReference>
<organism evidence="2 3">
    <name type="scientific">Tilletia caries</name>
    <name type="common">wheat bunt fungus</name>
    <dbReference type="NCBI Taxonomy" id="13290"/>
    <lineage>
        <taxon>Eukaryota</taxon>
        <taxon>Fungi</taxon>
        <taxon>Dikarya</taxon>
        <taxon>Basidiomycota</taxon>
        <taxon>Ustilaginomycotina</taxon>
        <taxon>Exobasidiomycetes</taxon>
        <taxon>Tilletiales</taxon>
        <taxon>Tilletiaceae</taxon>
        <taxon>Tilletia</taxon>
    </lineage>
</organism>
<evidence type="ECO:0000256" key="1">
    <source>
        <dbReference type="SAM" id="MobiDB-lite"/>
    </source>
</evidence>
<feature type="compositionally biased region" description="Basic residues" evidence="1">
    <location>
        <begin position="111"/>
        <end position="137"/>
    </location>
</feature>
<feature type="compositionally biased region" description="Low complexity" evidence="1">
    <location>
        <begin position="1"/>
        <end position="11"/>
    </location>
</feature>
<dbReference type="PANTHER" id="PTHR33050:SF7">
    <property type="entry name" value="RIBONUCLEASE H"/>
    <property type="match status" value="1"/>
</dbReference>
<accession>A0A177T5R4</accession>
<feature type="region of interest" description="Disordered" evidence="1">
    <location>
        <begin position="389"/>
        <end position="431"/>
    </location>
</feature>
<gene>
    <name evidence="2" type="ORF">A4X03_0g7600</name>
</gene>
<evidence type="ECO:0008006" key="4">
    <source>
        <dbReference type="Google" id="ProtNLM"/>
    </source>
</evidence>
<evidence type="ECO:0000313" key="3">
    <source>
        <dbReference type="Proteomes" id="UP000077671"/>
    </source>
</evidence>
<proteinExistence type="predicted"/>
<protein>
    <recommendedName>
        <fullName evidence="4">Reverse transcriptase domain-containing protein</fullName>
    </recommendedName>
</protein>
<feature type="compositionally biased region" description="Low complexity" evidence="1">
    <location>
        <begin position="138"/>
        <end position="170"/>
    </location>
</feature>
<evidence type="ECO:0000313" key="2">
    <source>
        <dbReference type="EMBL" id="KAE8244218.1"/>
    </source>
</evidence>
<feature type="compositionally biased region" description="Polar residues" evidence="1">
    <location>
        <begin position="97"/>
        <end position="106"/>
    </location>
</feature>
<dbReference type="EMBL" id="LWDD02001869">
    <property type="protein sequence ID" value="KAE8244218.1"/>
    <property type="molecule type" value="Genomic_DNA"/>
</dbReference>
<dbReference type="InterPro" id="IPR052055">
    <property type="entry name" value="Hepadnavirus_pol/RT"/>
</dbReference>
<dbReference type="PANTHER" id="PTHR33050">
    <property type="entry name" value="REVERSE TRANSCRIPTASE DOMAIN-CONTAINING PROTEIN"/>
    <property type="match status" value="1"/>
</dbReference>
<dbReference type="AlphaFoldDB" id="A0A177T5R4"/>
<dbReference type="InterPro" id="IPR043502">
    <property type="entry name" value="DNA/RNA_pol_sf"/>
</dbReference>
<feature type="region of interest" description="Disordered" evidence="1">
    <location>
        <begin position="1"/>
        <end position="20"/>
    </location>
</feature>
<reference evidence="2" key="2">
    <citation type="journal article" date="2019" name="IMA Fungus">
        <title>Genome sequencing and comparison of five Tilletia species to identify candidate genes for the detection of regulated species infecting wheat.</title>
        <authorList>
            <person name="Nguyen H.D.T."/>
            <person name="Sultana T."/>
            <person name="Kesanakurti P."/>
            <person name="Hambleton S."/>
        </authorList>
    </citation>
    <scope>NUCLEOTIDE SEQUENCE</scope>
    <source>
        <strain evidence="2">DAOMC 238032</strain>
    </source>
</reference>